<sequence length="179" mass="20947">MKEKRVFCLLFLLILLTACKSDSLEDAIKTDIPFNMTKIIYAEQVEDGEIILYITEQKKETELIEALAVAFLKKDHKSRWENAGNNHWYYQENPNMTVYMNAFYDYDKKGKLLQKLPVIFGKIENGQIHSVQVAKEEGHFEEAQIIYGDNSRYFFKIGDYLLVNGLNSQGEIVEEYKKR</sequence>
<evidence type="ECO:0000313" key="3">
    <source>
        <dbReference type="Proteomes" id="UP001231362"/>
    </source>
</evidence>
<comment type="caution">
    <text evidence="2">The sequence shown here is derived from an EMBL/GenBank/DDBJ whole genome shotgun (WGS) entry which is preliminary data.</text>
</comment>
<name>A0ABT9V9C3_9BACL</name>
<evidence type="ECO:0000313" key="2">
    <source>
        <dbReference type="EMBL" id="MDQ0157425.1"/>
    </source>
</evidence>
<feature type="chain" id="PRO_5045842219" description="Lipoprotein" evidence="1">
    <location>
        <begin position="21"/>
        <end position="179"/>
    </location>
</feature>
<evidence type="ECO:0000256" key="1">
    <source>
        <dbReference type="SAM" id="SignalP"/>
    </source>
</evidence>
<dbReference type="PROSITE" id="PS51257">
    <property type="entry name" value="PROKAR_LIPOPROTEIN"/>
    <property type="match status" value="1"/>
</dbReference>
<keyword evidence="1" id="KW-0732">Signal</keyword>
<dbReference type="Proteomes" id="UP001231362">
    <property type="component" value="Unassembled WGS sequence"/>
</dbReference>
<protein>
    <recommendedName>
        <fullName evidence="4">Lipoprotein</fullName>
    </recommendedName>
</protein>
<feature type="signal peptide" evidence="1">
    <location>
        <begin position="1"/>
        <end position="20"/>
    </location>
</feature>
<gene>
    <name evidence="2" type="ORF">J2S07_003760</name>
</gene>
<proteinExistence type="predicted"/>
<dbReference type="EMBL" id="JAUSTU010000027">
    <property type="protein sequence ID" value="MDQ0157425.1"/>
    <property type="molecule type" value="Genomic_DNA"/>
</dbReference>
<reference evidence="2 3" key="1">
    <citation type="submission" date="2023-07" db="EMBL/GenBank/DDBJ databases">
        <title>Genomic Encyclopedia of Type Strains, Phase IV (KMG-IV): sequencing the most valuable type-strain genomes for metagenomic binning, comparative biology and taxonomic classification.</title>
        <authorList>
            <person name="Goeker M."/>
        </authorList>
    </citation>
    <scope>NUCLEOTIDE SEQUENCE [LARGE SCALE GENOMIC DNA]</scope>
    <source>
        <strain evidence="2 3">DSM 23948</strain>
    </source>
</reference>
<accession>A0ABT9V9C3</accession>
<dbReference type="RefSeq" id="WP_307151890.1">
    <property type="nucleotide sequence ID" value="NZ_JAUSTU010000027.1"/>
</dbReference>
<evidence type="ECO:0008006" key="4">
    <source>
        <dbReference type="Google" id="ProtNLM"/>
    </source>
</evidence>
<keyword evidence="3" id="KW-1185">Reference proteome</keyword>
<organism evidence="2 3">
    <name type="scientific">Anoxybacillus andreesenii</name>
    <dbReference type="NCBI Taxonomy" id="1325932"/>
    <lineage>
        <taxon>Bacteria</taxon>
        <taxon>Bacillati</taxon>
        <taxon>Bacillota</taxon>
        <taxon>Bacilli</taxon>
        <taxon>Bacillales</taxon>
        <taxon>Anoxybacillaceae</taxon>
        <taxon>Anoxybacillus</taxon>
    </lineage>
</organism>